<evidence type="ECO:0000313" key="2">
    <source>
        <dbReference type="EMBL" id="GAA3625664.1"/>
    </source>
</evidence>
<dbReference type="Proteomes" id="UP001500630">
    <property type="component" value="Unassembled WGS sequence"/>
</dbReference>
<protein>
    <submittedName>
        <fullName evidence="2">Uncharacterized protein</fullName>
    </submittedName>
</protein>
<dbReference type="EMBL" id="BAABDQ010000079">
    <property type="protein sequence ID" value="GAA3625664.1"/>
    <property type="molecule type" value="Genomic_DNA"/>
</dbReference>
<gene>
    <name evidence="2" type="ORF">GCM10022419_134040</name>
</gene>
<evidence type="ECO:0000313" key="3">
    <source>
        <dbReference type="Proteomes" id="UP001500630"/>
    </source>
</evidence>
<organism evidence="2 3">
    <name type="scientific">Nonomuraea rosea</name>
    <dbReference type="NCBI Taxonomy" id="638574"/>
    <lineage>
        <taxon>Bacteria</taxon>
        <taxon>Bacillati</taxon>
        <taxon>Actinomycetota</taxon>
        <taxon>Actinomycetes</taxon>
        <taxon>Streptosporangiales</taxon>
        <taxon>Streptosporangiaceae</taxon>
        <taxon>Nonomuraea</taxon>
    </lineage>
</organism>
<feature type="region of interest" description="Disordered" evidence="1">
    <location>
        <begin position="39"/>
        <end position="59"/>
    </location>
</feature>
<evidence type="ECO:0000256" key="1">
    <source>
        <dbReference type="SAM" id="MobiDB-lite"/>
    </source>
</evidence>
<keyword evidence="3" id="KW-1185">Reference proteome</keyword>
<proteinExistence type="predicted"/>
<accession>A0ABP7A6C3</accession>
<sequence length="59" mass="6110">MAYRAAMGFEQQLQSELAALTGHEDSVVELCGLLPPGRLIETDEGEGARSMDGCGAGLG</sequence>
<reference evidence="3" key="1">
    <citation type="journal article" date="2019" name="Int. J. Syst. Evol. Microbiol.">
        <title>The Global Catalogue of Microorganisms (GCM) 10K type strain sequencing project: providing services to taxonomists for standard genome sequencing and annotation.</title>
        <authorList>
            <consortium name="The Broad Institute Genomics Platform"/>
            <consortium name="The Broad Institute Genome Sequencing Center for Infectious Disease"/>
            <person name="Wu L."/>
            <person name="Ma J."/>
        </authorList>
    </citation>
    <scope>NUCLEOTIDE SEQUENCE [LARGE SCALE GENOMIC DNA]</scope>
    <source>
        <strain evidence="3">JCM 17326</strain>
    </source>
</reference>
<comment type="caution">
    <text evidence="2">The sequence shown here is derived from an EMBL/GenBank/DDBJ whole genome shotgun (WGS) entry which is preliminary data.</text>
</comment>
<name>A0ABP7A6C3_9ACTN</name>